<comment type="caution">
    <text evidence="1">The sequence shown here is derived from an EMBL/GenBank/DDBJ whole genome shotgun (WGS) entry which is preliminary data.</text>
</comment>
<sequence>MSPCWGGRSLSSCRRLRGTWLEIVGLTSTHSLGSGTQLLERGWTLHYSGVAQGERRLQAGVGLLIAPQLSHPGERGEVASLRLQVGDRSLADVCAHGPNSSTEYLAFLGSLGGVLDSIVLLGDFNTHMGKRHHSLSITNTMFEHKGVHQYMWHRVDSLKLWTQGLWCLSWQGPEPGGGHQKFPAGQASRSPGRSWRQKLGSGRSSVTPWRRTIGRPRRDSGKPSGAPGGGKQFSANTVYSAGGELLTSTEDIVGRWKEILRGSPQSHRHAFH</sequence>
<evidence type="ECO:0000313" key="2">
    <source>
        <dbReference type="Proteomes" id="UP000831701"/>
    </source>
</evidence>
<protein>
    <submittedName>
        <fullName evidence="1">Uncharacterized protein</fullName>
    </submittedName>
</protein>
<accession>A0ACB8X7W5</accession>
<dbReference type="Proteomes" id="UP000831701">
    <property type="component" value="Chromosome 2"/>
</dbReference>
<evidence type="ECO:0000313" key="1">
    <source>
        <dbReference type="EMBL" id="KAI3376211.1"/>
    </source>
</evidence>
<keyword evidence="2" id="KW-1185">Reference proteome</keyword>
<gene>
    <name evidence="1" type="ORF">L3Q82_016715</name>
</gene>
<organism evidence="1 2">
    <name type="scientific">Scortum barcoo</name>
    <name type="common">barcoo grunter</name>
    <dbReference type="NCBI Taxonomy" id="214431"/>
    <lineage>
        <taxon>Eukaryota</taxon>
        <taxon>Metazoa</taxon>
        <taxon>Chordata</taxon>
        <taxon>Craniata</taxon>
        <taxon>Vertebrata</taxon>
        <taxon>Euteleostomi</taxon>
        <taxon>Actinopterygii</taxon>
        <taxon>Neopterygii</taxon>
        <taxon>Teleostei</taxon>
        <taxon>Neoteleostei</taxon>
        <taxon>Acanthomorphata</taxon>
        <taxon>Eupercaria</taxon>
        <taxon>Centrarchiformes</taxon>
        <taxon>Terapontoidei</taxon>
        <taxon>Terapontidae</taxon>
        <taxon>Scortum</taxon>
    </lineage>
</organism>
<dbReference type="EMBL" id="CM041532">
    <property type="protein sequence ID" value="KAI3376211.1"/>
    <property type="molecule type" value="Genomic_DNA"/>
</dbReference>
<reference evidence="1" key="1">
    <citation type="submission" date="2022-04" db="EMBL/GenBank/DDBJ databases">
        <title>Jade perch genome.</title>
        <authorList>
            <person name="Chao B."/>
        </authorList>
    </citation>
    <scope>NUCLEOTIDE SEQUENCE</scope>
    <source>
        <strain evidence="1">CB-2022</strain>
    </source>
</reference>
<proteinExistence type="predicted"/>
<name>A0ACB8X7W5_9TELE</name>